<dbReference type="InterPro" id="IPR006741">
    <property type="entry name" value="AgrB"/>
</dbReference>
<name>A0ABV5KJG8_9BACL</name>
<reference evidence="9 10" key="1">
    <citation type="submission" date="2024-09" db="EMBL/GenBank/DDBJ databases">
        <authorList>
            <person name="Sun Q."/>
            <person name="Mori K."/>
        </authorList>
    </citation>
    <scope>NUCLEOTIDE SEQUENCE [LARGE SCALE GENOMIC DNA]</scope>
    <source>
        <strain evidence="9 10">TISTR 2452</strain>
    </source>
</reference>
<keyword evidence="2" id="KW-0673">Quorum sensing</keyword>
<dbReference type="SMART" id="SM00793">
    <property type="entry name" value="AgrB"/>
    <property type="match status" value="1"/>
</dbReference>
<evidence type="ECO:0000256" key="2">
    <source>
        <dbReference type="ARBA" id="ARBA00022654"/>
    </source>
</evidence>
<keyword evidence="4 8" id="KW-0812">Transmembrane</keyword>
<keyword evidence="5" id="KW-0378">Hydrolase</keyword>
<comment type="caution">
    <text evidence="9">The sequence shown here is derived from an EMBL/GenBank/DDBJ whole genome shotgun (WGS) entry which is preliminary data.</text>
</comment>
<feature type="transmembrane region" description="Helical" evidence="8">
    <location>
        <begin position="141"/>
        <end position="166"/>
    </location>
</feature>
<evidence type="ECO:0000256" key="3">
    <source>
        <dbReference type="ARBA" id="ARBA00022670"/>
    </source>
</evidence>
<keyword evidence="1" id="KW-1003">Cell membrane</keyword>
<evidence type="ECO:0000256" key="1">
    <source>
        <dbReference type="ARBA" id="ARBA00022475"/>
    </source>
</evidence>
<keyword evidence="10" id="KW-1185">Reference proteome</keyword>
<evidence type="ECO:0000256" key="8">
    <source>
        <dbReference type="SAM" id="Phobius"/>
    </source>
</evidence>
<keyword evidence="6 8" id="KW-1133">Transmembrane helix</keyword>
<keyword evidence="3" id="KW-0645">Protease</keyword>
<dbReference type="Pfam" id="PF04647">
    <property type="entry name" value="AgrB"/>
    <property type="match status" value="1"/>
</dbReference>
<feature type="transmembrane region" description="Helical" evidence="8">
    <location>
        <begin position="78"/>
        <end position="97"/>
    </location>
</feature>
<evidence type="ECO:0000256" key="7">
    <source>
        <dbReference type="ARBA" id="ARBA00023136"/>
    </source>
</evidence>
<dbReference type="EMBL" id="JBHMDO010000010">
    <property type="protein sequence ID" value="MFB9325381.1"/>
    <property type="molecule type" value="Genomic_DNA"/>
</dbReference>
<feature type="transmembrane region" description="Helical" evidence="8">
    <location>
        <begin position="103"/>
        <end position="121"/>
    </location>
</feature>
<proteinExistence type="predicted"/>
<dbReference type="RefSeq" id="WP_377491096.1">
    <property type="nucleotide sequence ID" value="NZ_JBHMDO010000010.1"/>
</dbReference>
<sequence length="170" mass="18908">MIENISLKMAKVLKDKSEHPASEAVLSYSIQLIINTASILISTMILGIINGRFIEVLLALVSFAVLRQVSGGYHLKSGVLCIIVSTLLITLLSFASLDQTQCLILNCISLFLVVIFSPSIIERQTRISPKYFRWFKIGSILLVLSSFMMLNPVVTASFFVQALTLIRWRG</sequence>
<organism evidence="9 10">
    <name type="scientific">Paenibacillus aurantiacus</name>
    <dbReference type="NCBI Taxonomy" id="1936118"/>
    <lineage>
        <taxon>Bacteria</taxon>
        <taxon>Bacillati</taxon>
        <taxon>Bacillota</taxon>
        <taxon>Bacilli</taxon>
        <taxon>Bacillales</taxon>
        <taxon>Paenibacillaceae</taxon>
        <taxon>Paenibacillus</taxon>
    </lineage>
</organism>
<evidence type="ECO:0000256" key="4">
    <source>
        <dbReference type="ARBA" id="ARBA00022692"/>
    </source>
</evidence>
<dbReference type="Proteomes" id="UP001589747">
    <property type="component" value="Unassembled WGS sequence"/>
</dbReference>
<evidence type="ECO:0000313" key="10">
    <source>
        <dbReference type="Proteomes" id="UP001589747"/>
    </source>
</evidence>
<gene>
    <name evidence="9" type="ORF">ACFFSY_05530</name>
</gene>
<evidence type="ECO:0000313" key="9">
    <source>
        <dbReference type="EMBL" id="MFB9325381.1"/>
    </source>
</evidence>
<keyword evidence="7 8" id="KW-0472">Membrane</keyword>
<evidence type="ECO:0000256" key="6">
    <source>
        <dbReference type="ARBA" id="ARBA00022989"/>
    </source>
</evidence>
<accession>A0ABV5KJG8</accession>
<evidence type="ECO:0000256" key="5">
    <source>
        <dbReference type="ARBA" id="ARBA00022801"/>
    </source>
</evidence>
<protein>
    <submittedName>
        <fullName evidence="9">Accessory gene regulator ArgB-like protein</fullName>
    </submittedName>
</protein>